<dbReference type="GO" id="GO:0030203">
    <property type="term" value="P:glycosaminoglycan metabolic process"/>
    <property type="evidence" value="ECO:0007669"/>
    <property type="project" value="TreeGrafter"/>
</dbReference>
<protein>
    <recommendedName>
        <fullName evidence="7">Beta-hexosaminidase</fullName>
        <ecNumber evidence="7">3.2.1.52</ecNumber>
    </recommendedName>
</protein>
<accession>A0A6A4WT85</accession>
<dbReference type="FunFam" id="3.20.20.80:FF:000063">
    <property type="entry name" value="Beta-hexosaminidase"/>
    <property type="match status" value="1"/>
</dbReference>
<dbReference type="PIRSF" id="PIRSF001093">
    <property type="entry name" value="B-hxosamndse_ab_euk"/>
    <property type="match status" value="1"/>
</dbReference>
<feature type="active site" description="Proton donor" evidence="8">
    <location>
        <position position="350"/>
    </location>
</feature>
<dbReference type="Gene3D" id="3.30.379.10">
    <property type="entry name" value="Chitobiase/beta-hexosaminidase domain 2-like"/>
    <property type="match status" value="1"/>
</dbReference>
<dbReference type="Proteomes" id="UP000440578">
    <property type="component" value="Unassembled WGS sequence"/>
</dbReference>
<evidence type="ECO:0000256" key="7">
    <source>
        <dbReference type="PIRNR" id="PIRNR001093"/>
    </source>
</evidence>
<evidence type="ECO:0000256" key="8">
    <source>
        <dbReference type="PIRSR" id="PIRSR001093-1"/>
    </source>
</evidence>
<dbReference type="EMBL" id="VIIS01000292">
    <property type="protein sequence ID" value="KAF0310746.1"/>
    <property type="molecule type" value="Genomic_DNA"/>
</dbReference>
<evidence type="ECO:0000256" key="4">
    <source>
        <dbReference type="ARBA" id="ARBA00022801"/>
    </source>
</evidence>
<dbReference type="GO" id="GO:0005975">
    <property type="term" value="P:carbohydrate metabolic process"/>
    <property type="evidence" value="ECO:0007669"/>
    <property type="project" value="InterPro"/>
</dbReference>
<comment type="caution">
    <text evidence="11">The sequence shown here is derived from an EMBL/GenBank/DDBJ whole genome shotgun (WGS) entry which is preliminary data.</text>
</comment>
<evidence type="ECO:0000259" key="10">
    <source>
        <dbReference type="Pfam" id="PF14845"/>
    </source>
</evidence>
<keyword evidence="4 7" id="KW-0378">Hydrolase</keyword>
<dbReference type="AlphaFoldDB" id="A0A6A4WT85"/>
<dbReference type="InterPro" id="IPR029019">
    <property type="entry name" value="HEX_eukaryotic_N"/>
</dbReference>
<name>A0A6A4WT85_AMPAM</name>
<feature type="domain" description="Beta-hexosaminidase eukaryotic type N-terminal" evidence="10">
    <location>
        <begin position="43"/>
        <end position="176"/>
    </location>
</feature>
<comment type="catalytic activity">
    <reaction evidence="1 7">
        <text>Hydrolysis of terminal non-reducing N-acetyl-D-hexosamine residues in N-acetyl-beta-D-hexosaminides.</text>
        <dbReference type="EC" id="3.2.1.52"/>
    </reaction>
</comment>
<dbReference type="GO" id="GO:0005764">
    <property type="term" value="C:lysosome"/>
    <property type="evidence" value="ECO:0007669"/>
    <property type="project" value="TreeGrafter"/>
</dbReference>
<organism evidence="11 12">
    <name type="scientific">Amphibalanus amphitrite</name>
    <name type="common">Striped barnacle</name>
    <name type="synonym">Balanus amphitrite</name>
    <dbReference type="NCBI Taxonomy" id="1232801"/>
    <lineage>
        <taxon>Eukaryota</taxon>
        <taxon>Metazoa</taxon>
        <taxon>Ecdysozoa</taxon>
        <taxon>Arthropoda</taxon>
        <taxon>Crustacea</taxon>
        <taxon>Multicrustacea</taxon>
        <taxon>Cirripedia</taxon>
        <taxon>Thoracica</taxon>
        <taxon>Thoracicalcarea</taxon>
        <taxon>Balanomorpha</taxon>
        <taxon>Balanoidea</taxon>
        <taxon>Balanidae</taxon>
        <taxon>Amphibalaninae</taxon>
        <taxon>Amphibalanus</taxon>
    </lineage>
</organism>
<reference evidence="11 12" key="1">
    <citation type="submission" date="2019-07" db="EMBL/GenBank/DDBJ databases">
        <title>Draft genome assembly of a fouling barnacle, Amphibalanus amphitrite (Darwin, 1854): The first reference genome for Thecostraca.</title>
        <authorList>
            <person name="Kim W."/>
        </authorList>
    </citation>
    <scope>NUCLEOTIDE SEQUENCE [LARGE SCALE GENOMIC DNA]</scope>
    <source>
        <strain evidence="11">SNU_AA5</strain>
        <tissue evidence="11">Soma without cirri and trophi</tissue>
    </source>
</reference>
<evidence type="ECO:0000256" key="2">
    <source>
        <dbReference type="ARBA" id="ARBA00006285"/>
    </source>
</evidence>
<evidence type="ECO:0000259" key="9">
    <source>
        <dbReference type="Pfam" id="PF00728"/>
    </source>
</evidence>
<dbReference type="EC" id="3.2.1.52" evidence="7"/>
<dbReference type="InterPro" id="IPR029018">
    <property type="entry name" value="Hex-like_dom2"/>
</dbReference>
<dbReference type="SUPFAM" id="SSF51445">
    <property type="entry name" value="(Trans)glycosidases"/>
    <property type="match status" value="1"/>
</dbReference>
<evidence type="ECO:0000256" key="6">
    <source>
        <dbReference type="ARBA" id="ARBA00023295"/>
    </source>
</evidence>
<keyword evidence="3" id="KW-0732">Signal</keyword>
<evidence type="ECO:0000256" key="5">
    <source>
        <dbReference type="ARBA" id="ARBA00023180"/>
    </source>
</evidence>
<dbReference type="GO" id="GO:0016020">
    <property type="term" value="C:membrane"/>
    <property type="evidence" value="ECO:0007669"/>
    <property type="project" value="TreeGrafter"/>
</dbReference>
<keyword evidence="6 7" id="KW-0326">Glycosidase</keyword>
<dbReference type="Gene3D" id="3.20.20.80">
    <property type="entry name" value="Glycosidases"/>
    <property type="match status" value="1"/>
</dbReference>
<dbReference type="GO" id="GO:0006689">
    <property type="term" value="P:ganglioside catabolic process"/>
    <property type="evidence" value="ECO:0007669"/>
    <property type="project" value="TreeGrafter"/>
</dbReference>
<dbReference type="Pfam" id="PF14845">
    <property type="entry name" value="Glycohydro_20b2"/>
    <property type="match status" value="1"/>
</dbReference>
<evidence type="ECO:0000256" key="3">
    <source>
        <dbReference type="ARBA" id="ARBA00022729"/>
    </source>
</evidence>
<dbReference type="GO" id="GO:0004563">
    <property type="term" value="F:beta-N-acetylhexosaminidase activity"/>
    <property type="evidence" value="ECO:0007669"/>
    <property type="project" value="UniProtKB-EC"/>
</dbReference>
<dbReference type="InterPro" id="IPR017853">
    <property type="entry name" value="GH"/>
</dbReference>
<gene>
    <name evidence="11" type="primary">Hexb_2</name>
    <name evidence="11" type="ORF">FJT64_001943</name>
</gene>
<keyword evidence="5" id="KW-0325">Glycoprotein</keyword>
<dbReference type="SUPFAM" id="SSF55545">
    <property type="entry name" value="beta-N-acetylhexosaminidase-like domain"/>
    <property type="match status" value="1"/>
</dbReference>
<dbReference type="OrthoDB" id="428480at2759"/>
<feature type="domain" description="Glycoside hydrolase family 20 catalytic" evidence="9">
    <location>
        <begin position="198"/>
        <end position="514"/>
    </location>
</feature>
<dbReference type="Pfam" id="PF00728">
    <property type="entry name" value="Glyco_hydro_20"/>
    <property type="match status" value="1"/>
</dbReference>
<dbReference type="PRINTS" id="PR00738">
    <property type="entry name" value="GLHYDRLASE20"/>
</dbReference>
<sequence length="531" mass="60277">MRRTNQNIFDLSQNPKQNRILAAWCLSHANCGFPNVNPTLGEPWPKPQQQVWDPALFRVDIDVVPFNITGETCADLEEAVARYTNIITSFIAEFRGVTASRLHASGASHVGDDPPFLLEQIEVELRTACSEDQYPEYGMDESYSLTVNTGDALGRAVIAADTIWGAYRGLETMSQLFYYDPSGAVFVRSGSIVDFPRYSYRGFLLDTGRHFLSLDVIKQNLDLMAFHKYNVFHWHLVDDPSFPFYSVRFPLFVLGAFREDKIYSPDQVADVIEYARKRGIRVIPEMDTPGHTRSWNSYDILTRCYIDGEPDGTFGPLDPTNSSIYSLITDLLDEVTQRFPDRSVHIGGDEVSFGYDCWLSNPGVQTWMAERNYTTPQEVEAEYITNLLEVVAGLPEKPQYMVWQDVVDQGITIKEDAIVHVWKEPEWQAEMDKVTSLGHRTVLSSCWYLNKISYGIDWYKYYDCEPESFGGSAQQNELIIGGEACMWGEYVDDTNVVARSWPRAAAPAERLWSAKGANSHSEAAARLEEQR</sequence>
<comment type="similarity">
    <text evidence="2 7">Belongs to the glycosyl hydrolase 20 family.</text>
</comment>
<keyword evidence="12" id="KW-1185">Reference proteome</keyword>
<evidence type="ECO:0000256" key="1">
    <source>
        <dbReference type="ARBA" id="ARBA00001231"/>
    </source>
</evidence>
<dbReference type="PANTHER" id="PTHR22600:SF21">
    <property type="entry name" value="BETA-HEXOSAMINIDASE A"/>
    <property type="match status" value="1"/>
</dbReference>
<proteinExistence type="inferred from homology"/>
<evidence type="ECO:0000313" key="11">
    <source>
        <dbReference type="EMBL" id="KAF0310746.1"/>
    </source>
</evidence>
<dbReference type="InterPro" id="IPR015883">
    <property type="entry name" value="Glyco_hydro_20_cat"/>
</dbReference>
<evidence type="ECO:0000313" key="12">
    <source>
        <dbReference type="Proteomes" id="UP000440578"/>
    </source>
</evidence>
<dbReference type="PANTHER" id="PTHR22600">
    <property type="entry name" value="BETA-HEXOSAMINIDASE"/>
    <property type="match status" value="1"/>
</dbReference>
<dbReference type="InterPro" id="IPR025705">
    <property type="entry name" value="Beta_hexosaminidase_sua/sub"/>
</dbReference>